<feature type="domain" description="Shikimate dehydrogenase substrate binding N-terminal" evidence="10">
    <location>
        <begin position="7"/>
        <end position="89"/>
    </location>
</feature>
<dbReference type="SUPFAM" id="SSF51735">
    <property type="entry name" value="NAD(P)-binding Rossmann-fold domains"/>
    <property type="match status" value="1"/>
</dbReference>
<keyword evidence="5 8" id="KW-0560">Oxidoreductase</keyword>
<dbReference type="RefSeq" id="WP_048570769.1">
    <property type="nucleotide sequence ID" value="NZ_LFVU01000027.1"/>
</dbReference>
<feature type="binding site" evidence="8">
    <location>
        <position position="215"/>
    </location>
    <ligand>
        <name>shikimate</name>
        <dbReference type="ChEBI" id="CHEBI:36208"/>
    </ligand>
</feature>
<protein>
    <recommendedName>
        <fullName evidence="2 8">Shikimate dehydrogenase (NADP(+))</fullName>
        <shortName evidence="8">SDH</shortName>
        <ecNumber evidence="2 8">1.1.1.25</ecNumber>
    </recommendedName>
</protein>
<evidence type="ECO:0000259" key="9">
    <source>
        <dbReference type="Pfam" id="PF01488"/>
    </source>
</evidence>
<evidence type="ECO:0000259" key="10">
    <source>
        <dbReference type="Pfam" id="PF08501"/>
    </source>
</evidence>
<comment type="function">
    <text evidence="8">Involved in the biosynthesis of the chorismate, which leads to the biosynthesis of aromatic amino acids. Catalyzes the reversible NADPH linked reduction of 3-dehydroshikimate (DHSA) to yield shikimate (SA).</text>
</comment>
<dbReference type="InterPro" id="IPR011342">
    <property type="entry name" value="Shikimate_DH"/>
</dbReference>
<dbReference type="EMBL" id="LFVU01000027">
    <property type="protein sequence ID" value="KMT21324.1"/>
    <property type="molecule type" value="Genomic_DNA"/>
</dbReference>
<dbReference type="InterPro" id="IPR022893">
    <property type="entry name" value="Shikimate_DH_fam"/>
</dbReference>
<dbReference type="GO" id="GO:0019632">
    <property type="term" value="P:shikimate metabolic process"/>
    <property type="evidence" value="ECO:0007669"/>
    <property type="project" value="InterPro"/>
</dbReference>
<dbReference type="OrthoDB" id="9792692at2"/>
<evidence type="ECO:0000256" key="2">
    <source>
        <dbReference type="ARBA" id="ARBA00012962"/>
    </source>
</evidence>
<dbReference type="Gene3D" id="3.40.50.720">
    <property type="entry name" value="NAD(P)-binding Rossmann-like Domain"/>
    <property type="match status" value="1"/>
</dbReference>
<dbReference type="Pfam" id="PF08501">
    <property type="entry name" value="Shikimate_dh_N"/>
    <property type="match status" value="1"/>
</dbReference>
<dbReference type="SUPFAM" id="SSF53223">
    <property type="entry name" value="Aminoacid dehydrogenase-like, N-terminal domain"/>
    <property type="match status" value="1"/>
</dbReference>
<feature type="binding site" evidence="8">
    <location>
        <position position="213"/>
    </location>
    <ligand>
        <name>NADP(+)</name>
        <dbReference type="ChEBI" id="CHEBI:58349"/>
    </ligand>
</feature>
<keyword evidence="12" id="KW-1185">Reference proteome</keyword>
<dbReference type="CDD" id="cd01065">
    <property type="entry name" value="NAD_bind_Shikimate_DH"/>
    <property type="match status" value="1"/>
</dbReference>
<dbReference type="GO" id="GO:0009423">
    <property type="term" value="P:chorismate biosynthetic process"/>
    <property type="evidence" value="ECO:0007669"/>
    <property type="project" value="UniProtKB-UniRule"/>
</dbReference>
<dbReference type="InterPro" id="IPR046346">
    <property type="entry name" value="Aminoacid_DH-like_N_sf"/>
</dbReference>
<dbReference type="UniPathway" id="UPA00053">
    <property type="reaction ID" value="UER00087"/>
</dbReference>
<dbReference type="GO" id="GO:0005829">
    <property type="term" value="C:cytosol"/>
    <property type="evidence" value="ECO:0007669"/>
    <property type="project" value="TreeGrafter"/>
</dbReference>
<dbReference type="InterPro" id="IPR036291">
    <property type="entry name" value="NAD(P)-bd_dom_sf"/>
</dbReference>
<evidence type="ECO:0000313" key="12">
    <source>
        <dbReference type="Proteomes" id="UP000036756"/>
    </source>
</evidence>
<comment type="caution">
    <text evidence="8">Lacks conserved residue(s) required for the propagation of feature annotation.</text>
</comment>
<reference evidence="11 12" key="1">
    <citation type="submission" date="2015-06" db="EMBL/GenBank/DDBJ databases">
        <title>Draft genome sequence of the purine-degrading Clostridium cylindrosporum HC-1 (DSM 605).</title>
        <authorList>
            <person name="Poehlein A."/>
            <person name="Schiel-Bengelsdorf B."/>
            <person name="Bengelsdorf F."/>
            <person name="Daniel R."/>
            <person name="Duerre P."/>
        </authorList>
    </citation>
    <scope>NUCLEOTIDE SEQUENCE [LARGE SCALE GENOMIC DNA]</scope>
    <source>
        <strain evidence="11 12">DSM 605</strain>
    </source>
</reference>
<keyword evidence="6 8" id="KW-0057">Aromatic amino acid biosynthesis</keyword>
<dbReference type="Gene3D" id="3.40.50.10860">
    <property type="entry name" value="Leucine Dehydrogenase, chain A, domain 1"/>
    <property type="match status" value="1"/>
</dbReference>
<dbReference type="PANTHER" id="PTHR21089:SF1">
    <property type="entry name" value="BIFUNCTIONAL 3-DEHYDROQUINATE DEHYDRATASE_SHIKIMATE DEHYDROGENASE, CHLOROPLASTIC"/>
    <property type="match status" value="1"/>
</dbReference>
<feature type="binding site" evidence="8">
    <location>
        <position position="87"/>
    </location>
    <ligand>
        <name>shikimate</name>
        <dbReference type="ChEBI" id="CHEBI:36208"/>
    </ligand>
</feature>
<dbReference type="InterPro" id="IPR013708">
    <property type="entry name" value="Shikimate_DH-bd_N"/>
</dbReference>
<feature type="binding site" evidence="8">
    <location>
        <position position="62"/>
    </location>
    <ligand>
        <name>shikimate</name>
        <dbReference type="ChEBI" id="CHEBI:36208"/>
    </ligand>
</feature>
<dbReference type="GO" id="GO:0004764">
    <property type="term" value="F:shikimate 3-dehydrogenase (NADP+) activity"/>
    <property type="evidence" value="ECO:0007669"/>
    <property type="project" value="UniProtKB-UniRule"/>
</dbReference>
<accession>A0A0J8DAH3</accession>
<comment type="subunit">
    <text evidence="8">Homodimer.</text>
</comment>
<keyword evidence="3 8" id="KW-0028">Amino-acid biosynthesis</keyword>
<evidence type="ECO:0000256" key="5">
    <source>
        <dbReference type="ARBA" id="ARBA00023002"/>
    </source>
</evidence>
<dbReference type="Pfam" id="PF01488">
    <property type="entry name" value="Shikimate_DH"/>
    <property type="match status" value="1"/>
</dbReference>
<dbReference type="PANTHER" id="PTHR21089">
    <property type="entry name" value="SHIKIMATE DEHYDROGENASE"/>
    <property type="match status" value="1"/>
</dbReference>
<dbReference type="PATRIC" id="fig|1121307.3.peg.941"/>
<feature type="active site" description="Proton acceptor" evidence="8">
    <location>
        <position position="66"/>
    </location>
</feature>
<evidence type="ECO:0000256" key="6">
    <source>
        <dbReference type="ARBA" id="ARBA00023141"/>
    </source>
</evidence>
<gene>
    <name evidence="8 11" type="primary">aroE</name>
    <name evidence="11" type="ORF">CLCY_2c00840</name>
</gene>
<dbReference type="GO" id="GO:0050661">
    <property type="term" value="F:NADP binding"/>
    <property type="evidence" value="ECO:0007669"/>
    <property type="project" value="InterPro"/>
</dbReference>
<keyword evidence="4 8" id="KW-0521">NADP</keyword>
<evidence type="ECO:0000256" key="1">
    <source>
        <dbReference type="ARBA" id="ARBA00004871"/>
    </source>
</evidence>
<dbReference type="GO" id="GO:0008652">
    <property type="term" value="P:amino acid biosynthetic process"/>
    <property type="evidence" value="ECO:0007669"/>
    <property type="project" value="UniProtKB-KW"/>
</dbReference>
<dbReference type="EC" id="1.1.1.25" evidence="2 8"/>
<organism evidence="11 12">
    <name type="scientific">Clostridium cylindrosporum DSM 605</name>
    <dbReference type="NCBI Taxonomy" id="1121307"/>
    <lineage>
        <taxon>Bacteria</taxon>
        <taxon>Bacillati</taxon>
        <taxon>Bacillota</taxon>
        <taxon>Clostridia</taxon>
        <taxon>Eubacteriales</taxon>
        <taxon>Clostridiaceae</taxon>
        <taxon>Clostridium</taxon>
    </lineage>
</organism>
<feature type="binding site" evidence="8">
    <location>
        <position position="243"/>
    </location>
    <ligand>
        <name>shikimate</name>
        <dbReference type="ChEBI" id="CHEBI:36208"/>
    </ligand>
</feature>
<evidence type="ECO:0000256" key="4">
    <source>
        <dbReference type="ARBA" id="ARBA00022857"/>
    </source>
</evidence>
<name>A0A0J8DAH3_CLOCY</name>
<dbReference type="GO" id="GO:0009073">
    <property type="term" value="P:aromatic amino acid family biosynthetic process"/>
    <property type="evidence" value="ECO:0007669"/>
    <property type="project" value="UniProtKB-KW"/>
</dbReference>
<dbReference type="InterPro" id="IPR006151">
    <property type="entry name" value="Shikm_DH/Glu-tRNA_Rdtase"/>
</dbReference>
<evidence type="ECO:0000256" key="8">
    <source>
        <dbReference type="HAMAP-Rule" id="MF_00222"/>
    </source>
</evidence>
<feature type="binding site" evidence="8">
    <location>
        <position position="102"/>
    </location>
    <ligand>
        <name>shikimate</name>
        <dbReference type="ChEBI" id="CHEBI:36208"/>
    </ligand>
</feature>
<proteinExistence type="inferred from homology"/>
<comment type="catalytic activity">
    <reaction evidence="7 8">
        <text>shikimate + NADP(+) = 3-dehydroshikimate + NADPH + H(+)</text>
        <dbReference type="Rhea" id="RHEA:17737"/>
        <dbReference type="ChEBI" id="CHEBI:15378"/>
        <dbReference type="ChEBI" id="CHEBI:16630"/>
        <dbReference type="ChEBI" id="CHEBI:36208"/>
        <dbReference type="ChEBI" id="CHEBI:57783"/>
        <dbReference type="ChEBI" id="CHEBI:58349"/>
        <dbReference type="EC" id="1.1.1.25"/>
    </reaction>
</comment>
<dbReference type="Proteomes" id="UP000036756">
    <property type="component" value="Unassembled WGS sequence"/>
</dbReference>
<feature type="binding site" evidence="8">
    <location>
        <begin position="15"/>
        <end position="17"/>
    </location>
    <ligand>
        <name>shikimate</name>
        <dbReference type="ChEBI" id="CHEBI:36208"/>
    </ligand>
</feature>
<dbReference type="STRING" id="1121307.CLCY_2c00840"/>
<comment type="similarity">
    <text evidence="8">Belongs to the shikimate dehydrogenase family.</text>
</comment>
<feature type="domain" description="Quinate/shikimate 5-dehydrogenase/glutamyl-tRNA reductase" evidence="9">
    <location>
        <begin position="118"/>
        <end position="186"/>
    </location>
</feature>
<comment type="pathway">
    <text evidence="1 8">Metabolic intermediate biosynthesis; chorismate biosynthesis; chorismate from D-erythrose 4-phosphate and phosphoenolpyruvate: step 4/7.</text>
</comment>
<evidence type="ECO:0000256" key="3">
    <source>
        <dbReference type="ARBA" id="ARBA00022605"/>
    </source>
</evidence>
<dbReference type="HAMAP" id="MF_00222">
    <property type="entry name" value="Shikimate_DH_AroE"/>
    <property type="match status" value="1"/>
</dbReference>
<evidence type="ECO:0000256" key="7">
    <source>
        <dbReference type="ARBA" id="ARBA00049442"/>
    </source>
</evidence>
<sequence length="272" mass="30588">MENVFGLIGEKLGHSISPEIHSKIFQKTNYNGKYYIFEIEKENLENSFKGFKLLKIGGLNVTIPYKSSVIPFMDEISSEAKAIGAINTIRFSNGKCYGYNTDYYGFGYMMERANVTPRSKSAYVLGDGGATKAIIKYLVDNGAESISIVSRHKESTRENKEFKDYNILSYDELKDIKCKDIVINCTPCGMYPNIDSTPIDKNIISKFDVALDIIYNPSETLFLKIARELGLKGENGLSMLVGQAVYAQEIFRGEKLDKTLIDDICEEIAVNY</sequence>
<evidence type="ECO:0000313" key="11">
    <source>
        <dbReference type="EMBL" id="KMT21324.1"/>
    </source>
</evidence>
<dbReference type="NCBIfam" id="TIGR00507">
    <property type="entry name" value="aroE"/>
    <property type="match status" value="1"/>
</dbReference>
<comment type="caution">
    <text evidence="11">The sequence shown here is derived from an EMBL/GenBank/DDBJ whole genome shotgun (WGS) entry which is preliminary data.</text>
</comment>
<dbReference type="AlphaFoldDB" id="A0A0J8DAH3"/>
<feature type="binding site" evidence="8">
    <location>
        <position position="236"/>
    </location>
    <ligand>
        <name>NADP(+)</name>
        <dbReference type="ChEBI" id="CHEBI:58349"/>
    </ligand>
</feature>